<dbReference type="Pfam" id="PF02719">
    <property type="entry name" value="Polysacc_synt_2"/>
    <property type="match status" value="1"/>
</dbReference>
<dbReference type="InterPro" id="IPR051203">
    <property type="entry name" value="Polysaccharide_Synthase-Rel"/>
</dbReference>
<evidence type="ECO:0000259" key="2">
    <source>
        <dbReference type="Pfam" id="PF02719"/>
    </source>
</evidence>
<feature type="domain" description="Polysaccharide biosynthesis protein CapD-like" evidence="2">
    <location>
        <begin position="74"/>
        <end position="367"/>
    </location>
</feature>
<dbReference type="PANTHER" id="PTHR43318">
    <property type="entry name" value="UDP-N-ACETYLGLUCOSAMINE 4,6-DEHYDRATASE"/>
    <property type="match status" value="1"/>
</dbReference>
<dbReference type="InterPro" id="IPR036291">
    <property type="entry name" value="NAD(P)-bd_dom_sf"/>
</dbReference>
<dbReference type="PANTHER" id="PTHR43318:SF1">
    <property type="entry name" value="POLYSACCHARIDE BIOSYNTHESIS PROTEIN EPSC-RELATED"/>
    <property type="match status" value="1"/>
</dbReference>
<comment type="caution">
    <text evidence="3">The sequence shown here is derived from an EMBL/GenBank/DDBJ whole genome shotgun (WGS) entry which is preliminary data.</text>
</comment>
<dbReference type="InterPro" id="IPR003869">
    <property type="entry name" value="Polysac_CapD-like"/>
</dbReference>
<name>A0AAV4YHS4_AERCA</name>
<evidence type="ECO:0000256" key="1">
    <source>
        <dbReference type="ARBA" id="ARBA00007430"/>
    </source>
</evidence>
<evidence type="ECO:0000313" key="3">
    <source>
        <dbReference type="EMBL" id="GJA40688.1"/>
    </source>
</evidence>
<gene>
    <name evidence="3" type="ORF">KAM343_14840</name>
</gene>
<comment type="similarity">
    <text evidence="1">Belongs to the polysaccharide synthase family.</text>
</comment>
<accession>A0AAV4YHS4</accession>
<dbReference type="Gene3D" id="3.40.50.720">
    <property type="entry name" value="NAD(P)-binding Rossmann-like Domain"/>
    <property type="match status" value="2"/>
</dbReference>
<dbReference type="CDD" id="cd05237">
    <property type="entry name" value="UDP_invert_4-6DH_SDR_e"/>
    <property type="match status" value="1"/>
</dbReference>
<evidence type="ECO:0000313" key="4">
    <source>
        <dbReference type="Proteomes" id="UP000886939"/>
    </source>
</evidence>
<organism evidence="3 4">
    <name type="scientific">Aeromonas caviae</name>
    <name type="common">Aeromonas punctata</name>
    <dbReference type="NCBI Taxonomy" id="648"/>
    <lineage>
        <taxon>Bacteria</taxon>
        <taxon>Pseudomonadati</taxon>
        <taxon>Pseudomonadota</taxon>
        <taxon>Gammaproteobacteria</taxon>
        <taxon>Aeromonadales</taxon>
        <taxon>Aeromonadaceae</taxon>
        <taxon>Aeromonas</taxon>
    </lineage>
</organism>
<dbReference type="EMBL" id="BPNI01000021">
    <property type="protein sequence ID" value="GJA40688.1"/>
    <property type="molecule type" value="Genomic_DNA"/>
</dbReference>
<protein>
    <recommendedName>
        <fullName evidence="2">Polysaccharide biosynthesis protein CapD-like domain-containing protein</fullName>
    </recommendedName>
</protein>
<reference evidence="3" key="1">
    <citation type="submission" date="2021-07" db="EMBL/GenBank/DDBJ databases">
        <title>Draft genome sequence of carbapenem-resistant Aeromonas spp. in Japan.</title>
        <authorList>
            <person name="Maehana S."/>
            <person name="Suzuki M."/>
            <person name="Kitasato H."/>
        </authorList>
    </citation>
    <scope>NUCLEOTIDE SEQUENCE</scope>
    <source>
        <strain evidence="3">KAM343</strain>
    </source>
</reference>
<sequence>MAMPSSTRARRQEVINALEPLSCEVLSIPGMADLVNGSARIDQLNEVSIDDLLGRDPVEPVTTLMEANITGKAVMVTGAGGSIGSELCRQILRCRPSTLVLFELSEYALYVLHKNLREQCEREGIETELAPLLGSVQRQHRLKTVMQSFRIQTIYHTAAYKHVPLVEFNIIEGVRNNVFGTLYAAQAAVEAEVETFVLISTDKAVRPTNTMGASKRLAELILQALTREKHKTRFCMVRFGNVLGSSGSVVPLFRQQIDKGGPITLTHPDIIRYFMTIPEAAQLVIQAGAMGEGGDVFVLDMGQPVRIMELAKRMIRLSGLTLRDELRPDGDIAIEVTGLRPGEKLYEELLIGDDARGTEHPRIMVAQECWLPWSRLRPLLASLDDACHHFDQQKVRDILMHAPAAFEPTDGICDLVWLAKQRDLPTDNVVPLPTHNIDFYIENQ</sequence>
<dbReference type="AlphaFoldDB" id="A0AAV4YHS4"/>
<proteinExistence type="inferred from homology"/>
<dbReference type="SUPFAM" id="SSF51735">
    <property type="entry name" value="NAD(P)-binding Rossmann-fold domains"/>
    <property type="match status" value="1"/>
</dbReference>
<dbReference type="Proteomes" id="UP000886939">
    <property type="component" value="Unassembled WGS sequence"/>
</dbReference>